<dbReference type="AlphaFoldDB" id="F8LBV7"/>
<name>F8LBV7_9BACT</name>
<proteinExistence type="predicted"/>
<protein>
    <submittedName>
        <fullName evidence="1">Uncharacterized protein</fullName>
    </submittedName>
</protein>
<gene>
    <name evidence="1" type="ORF">WCH_AH04670</name>
</gene>
<dbReference type="EMBL" id="FR872643">
    <property type="protein sequence ID" value="CCB90971.1"/>
    <property type="molecule type" value="Genomic_DNA"/>
</dbReference>
<accession>F8LBV7</accession>
<organism evidence="1">
    <name type="scientific">Waddlia chondrophila 2032/99</name>
    <dbReference type="NCBI Taxonomy" id="765953"/>
    <lineage>
        <taxon>Bacteria</taxon>
        <taxon>Pseudomonadati</taxon>
        <taxon>Chlamydiota</taxon>
        <taxon>Chlamydiia</taxon>
        <taxon>Parachlamydiales</taxon>
        <taxon>Waddliaceae</taxon>
        <taxon>Waddlia</taxon>
    </lineage>
</organism>
<evidence type="ECO:0000313" key="1">
    <source>
        <dbReference type="EMBL" id="CCB90971.1"/>
    </source>
</evidence>
<sequence length="179" mass="20124">MNINFSHTHGASDWLHEKKANLFYSISNGYPKEQEYSFYEYENVVGTKWTYLSGFPKGAYCALLSIAARITAVGESFVKGVGNVFGSPFSKKFSVSTGLKQLGVELPLSIFKLIFLMPVEVIADAVISPFAVMIDKNYAEARVEFEAKFISRTPDPRSGNEENYSFFNEEILNIEDDQI</sequence>
<reference evidence="1" key="1">
    <citation type="submission" date="2011-05" db="EMBL/GenBank/DDBJ databases">
        <title>Unity in variety -- the pan-genome of the Chlamydiae.</title>
        <authorList>
            <person name="Collingro A."/>
            <person name="Tischler P."/>
            <person name="Weinmaier T."/>
            <person name="Penz T."/>
            <person name="Heinz E."/>
            <person name="Brunham R.C."/>
            <person name="Read T.D."/>
            <person name="Bavoil P.M."/>
            <person name="Sachse K."/>
            <person name="Kahane S."/>
            <person name="Friedman M.G."/>
            <person name="Rattei T."/>
            <person name="Myers G.S.A."/>
            <person name="Horn M."/>
        </authorList>
    </citation>
    <scope>NUCLEOTIDE SEQUENCE</scope>
    <source>
        <strain evidence="1">2032/99</strain>
    </source>
</reference>